<feature type="compositionally biased region" description="Basic and acidic residues" evidence="1">
    <location>
        <begin position="125"/>
        <end position="163"/>
    </location>
</feature>
<proteinExistence type="predicted"/>
<accession>A0AAD1T1D9</accession>
<reference evidence="2" key="1">
    <citation type="submission" date="2022-03" db="EMBL/GenBank/DDBJ databases">
        <authorList>
            <person name="Alioto T."/>
            <person name="Alioto T."/>
            <person name="Gomez Garrido J."/>
        </authorList>
    </citation>
    <scope>NUCLEOTIDE SEQUENCE</scope>
</reference>
<feature type="region of interest" description="Disordered" evidence="1">
    <location>
        <begin position="1"/>
        <end position="172"/>
    </location>
</feature>
<sequence>MAARGPYGSERGPRDREEKTQNNKTYLPGGRAAREKPPVGVGQETDIPNHDERRQYSVRKEEKPESPGKENRGVRGEKERQPNRHRNTKGKKNTQNIGEPRGEVEIDVDGVRPWRDGRVSNLQHHGAEKTPEHSHNTGHEEQERSKEVRRPEPASSNAKERTGQVEVSNVLK</sequence>
<feature type="compositionally biased region" description="Basic and acidic residues" evidence="1">
    <location>
        <begin position="47"/>
        <end position="82"/>
    </location>
</feature>
<dbReference type="EMBL" id="OW240920">
    <property type="protein sequence ID" value="CAH2316211.1"/>
    <property type="molecule type" value="Genomic_DNA"/>
</dbReference>
<dbReference type="AlphaFoldDB" id="A0AAD1T1D9"/>
<organism evidence="2 3">
    <name type="scientific">Pelobates cultripes</name>
    <name type="common">Western spadefoot toad</name>
    <dbReference type="NCBI Taxonomy" id="61616"/>
    <lineage>
        <taxon>Eukaryota</taxon>
        <taxon>Metazoa</taxon>
        <taxon>Chordata</taxon>
        <taxon>Craniata</taxon>
        <taxon>Vertebrata</taxon>
        <taxon>Euteleostomi</taxon>
        <taxon>Amphibia</taxon>
        <taxon>Batrachia</taxon>
        <taxon>Anura</taxon>
        <taxon>Pelobatoidea</taxon>
        <taxon>Pelobatidae</taxon>
        <taxon>Pelobates</taxon>
    </lineage>
</organism>
<evidence type="ECO:0000313" key="2">
    <source>
        <dbReference type="EMBL" id="CAH2316211.1"/>
    </source>
</evidence>
<dbReference type="Proteomes" id="UP001295444">
    <property type="component" value="Chromosome 09"/>
</dbReference>
<evidence type="ECO:0000313" key="3">
    <source>
        <dbReference type="Proteomes" id="UP001295444"/>
    </source>
</evidence>
<feature type="compositionally biased region" description="Basic and acidic residues" evidence="1">
    <location>
        <begin position="11"/>
        <end position="21"/>
    </location>
</feature>
<evidence type="ECO:0000256" key="1">
    <source>
        <dbReference type="SAM" id="MobiDB-lite"/>
    </source>
</evidence>
<feature type="compositionally biased region" description="Basic and acidic residues" evidence="1">
    <location>
        <begin position="100"/>
        <end position="118"/>
    </location>
</feature>
<gene>
    <name evidence="2" type="ORF">PECUL_23A021761</name>
</gene>
<feature type="compositionally biased region" description="Basic residues" evidence="1">
    <location>
        <begin position="83"/>
        <end position="92"/>
    </location>
</feature>
<keyword evidence="3" id="KW-1185">Reference proteome</keyword>
<protein>
    <submittedName>
        <fullName evidence="2">Uncharacterized protein</fullName>
    </submittedName>
</protein>
<name>A0AAD1T1D9_PELCU</name>